<dbReference type="AlphaFoldDB" id="A0A1N7IVR9"/>
<keyword evidence="3" id="KW-1185">Reference proteome</keyword>
<gene>
    <name evidence="2" type="ORF">SAMN05421760_101204</name>
</gene>
<dbReference type="EMBL" id="FTOE01000001">
    <property type="protein sequence ID" value="SIS41179.1"/>
    <property type="molecule type" value="Genomic_DNA"/>
</dbReference>
<reference evidence="3" key="1">
    <citation type="submission" date="2017-01" db="EMBL/GenBank/DDBJ databases">
        <authorList>
            <person name="Varghese N."/>
            <person name="Submissions S."/>
        </authorList>
    </citation>
    <scope>NUCLEOTIDE SEQUENCE [LARGE SCALE GENOMIC DNA]</scope>
    <source>
        <strain evidence="3">DSM 22306</strain>
    </source>
</reference>
<evidence type="ECO:0000256" key="1">
    <source>
        <dbReference type="SAM" id="SignalP"/>
    </source>
</evidence>
<proteinExistence type="predicted"/>
<keyword evidence="1" id="KW-0732">Signal</keyword>
<name>A0A1N7IVR9_9GAMM</name>
<evidence type="ECO:0000313" key="2">
    <source>
        <dbReference type="EMBL" id="SIS41179.1"/>
    </source>
</evidence>
<organism evidence="2 3">
    <name type="scientific">Neptunomonas antarctica</name>
    <dbReference type="NCBI Taxonomy" id="619304"/>
    <lineage>
        <taxon>Bacteria</taxon>
        <taxon>Pseudomonadati</taxon>
        <taxon>Pseudomonadota</taxon>
        <taxon>Gammaproteobacteria</taxon>
        <taxon>Oceanospirillales</taxon>
        <taxon>Oceanospirillaceae</taxon>
        <taxon>Neptunomonas</taxon>
    </lineage>
</organism>
<accession>A0A1N7IVR9</accession>
<feature type="chain" id="PRO_5009942872" evidence="1">
    <location>
        <begin position="30"/>
        <end position="199"/>
    </location>
</feature>
<dbReference type="RefSeq" id="WP_054339817.1">
    <property type="nucleotide sequence ID" value="NZ_FTOE01000001.1"/>
</dbReference>
<sequence>MLLRKYMSVVMWIGLVLTASLSTSISAGAAAVEAVVEVRPIILFNAATGEERTIGSLMLEQDEAAGSWTFEVVLDESQFTDKFLSMRPFKCLEKGTELLCHLPYTYENKYSITADDLTDLEYSLLFIRKAAKDYGIDPWDGTYYRLKWTQSGGLEGQLHEVNLNLLAAPPEKGNLRPIVAEDLYEVDPQVHWLPGIRIE</sequence>
<dbReference type="Proteomes" id="UP000185999">
    <property type="component" value="Unassembled WGS sequence"/>
</dbReference>
<evidence type="ECO:0000313" key="3">
    <source>
        <dbReference type="Proteomes" id="UP000185999"/>
    </source>
</evidence>
<dbReference type="OrthoDB" id="7987888at2"/>
<dbReference type="STRING" id="619304.SAMN05421760_101204"/>
<protein>
    <submittedName>
        <fullName evidence="2">Uncharacterized protein</fullName>
    </submittedName>
</protein>
<feature type="signal peptide" evidence="1">
    <location>
        <begin position="1"/>
        <end position="29"/>
    </location>
</feature>